<keyword evidence="4" id="KW-0808">Transferase</keyword>
<feature type="transmembrane region" description="Helical" evidence="8">
    <location>
        <begin position="416"/>
        <end position="433"/>
    </location>
</feature>
<dbReference type="GO" id="GO:0005886">
    <property type="term" value="C:plasma membrane"/>
    <property type="evidence" value="ECO:0007669"/>
    <property type="project" value="UniProtKB-SubCell"/>
</dbReference>
<feature type="transmembrane region" description="Helical" evidence="8">
    <location>
        <begin position="206"/>
        <end position="224"/>
    </location>
</feature>
<feature type="transmembrane region" description="Helical" evidence="8">
    <location>
        <begin position="28"/>
        <end position="49"/>
    </location>
</feature>
<keyword evidence="6 8" id="KW-1133">Transmembrane helix</keyword>
<comment type="subcellular location">
    <subcellularLocation>
        <location evidence="1">Cell membrane</location>
        <topology evidence="1">Multi-pass membrane protein</topology>
    </subcellularLocation>
</comment>
<dbReference type="PANTHER" id="PTHR33908:SF11">
    <property type="entry name" value="MEMBRANE PROTEIN"/>
    <property type="match status" value="1"/>
</dbReference>
<feature type="transmembrane region" description="Helical" evidence="8">
    <location>
        <begin position="271"/>
        <end position="290"/>
    </location>
</feature>
<keyword evidence="5 8" id="KW-0812">Transmembrane</keyword>
<accession>A0A3A4NFH0</accession>
<evidence type="ECO:0000259" key="9">
    <source>
        <dbReference type="Pfam" id="PF13231"/>
    </source>
</evidence>
<evidence type="ECO:0000256" key="7">
    <source>
        <dbReference type="ARBA" id="ARBA00023136"/>
    </source>
</evidence>
<sequence>MFPMIDEQIEMKKADDRPDRAGWNSRRIYFSVVGILLLAFLVTALFYSFSVPIFEAQDESGHFFYIKYFADHLKLPDYRDSSDLEAAGYQSHQLPLYYFVHGLILKMMADTDLEFEFYPNPLRSQGLPALYFHNAPGEKFPFAGPYRIVHLLRLLNIFTGALTLLVIYQILRRMFPPDNPWPIAGTAFVGFLPQYTYLSATVNNDIAAVLFTSLSLLFLTRFLLSDGAPLRQVLLMGVFVSLALLSKQLALFLVPVAYVAVSLKGDLRQKILNWSALSAALALLAGWYYFRNYLLFGDPLLRHVQESELFPILVQRKTLPQFLTYFCNYFFQHFIRSFFGSFGYMTVWMSWNLYLFYSLAAGVGLAVFAAGLLDAEFRRRFSRKMKMPLVVFTLAIIVLMTQILAVNLVYSQPQGRWAFGALGILAVFWALGMERLTASSHQWKAVVAVSVVFFLVNLHVLQHTVRKAFPAMPAVVDVIQNQYQSHVGELRMGMVVAQTFRSAISGLDRVAVRFTTFGQYVNSHIVFHLRDAEKPDQDIAMIQIPAAHVKNETFHIFTFNPQPDSKGRAYIFYIESPNAQKGDAISLYYTEFDSYPGGRAFFNGKPLRGDLTFVTGGSS</sequence>
<evidence type="ECO:0000256" key="5">
    <source>
        <dbReference type="ARBA" id="ARBA00022692"/>
    </source>
</evidence>
<feature type="transmembrane region" description="Helical" evidence="8">
    <location>
        <begin position="354"/>
        <end position="375"/>
    </location>
</feature>
<keyword evidence="7 8" id="KW-0472">Membrane</keyword>
<keyword evidence="2" id="KW-1003">Cell membrane</keyword>
<dbReference type="InterPro" id="IPR038731">
    <property type="entry name" value="RgtA/B/C-like"/>
</dbReference>
<feature type="transmembrane region" description="Helical" evidence="8">
    <location>
        <begin position="233"/>
        <end position="259"/>
    </location>
</feature>
<dbReference type="Proteomes" id="UP000265882">
    <property type="component" value="Unassembled WGS sequence"/>
</dbReference>
<feature type="domain" description="Glycosyltransferase RgtA/B/C/D-like" evidence="9">
    <location>
        <begin position="152"/>
        <end position="287"/>
    </location>
</feature>
<dbReference type="GO" id="GO:0009103">
    <property type="term" value="P:lipopolysaccharide biosynthetic process"/>
    <property type="evidence" value="ECO:0007669"/>
    <property type="project" value="UniProtKB-ARBA"/>
</dbReference>
<evidence type="ECO:0000313" key="10">
    <source>
        <dbReference type="EMBL" id="RJP17156.1"/>
    </source>
</evidence>
<dbReference type="PANTHER" id="PTHR33908">
    <property type="entry name" value="MANNOSYLTRANSFERASE YKCB-RELATED"/>
    <property type="match status" value="1"/>
</dbReference>
<dbReference type="EMBL" id="QZKU01000119">
    <property type="protein sequence ID" value="RJP17156.1"/>
    <property type="molecule type" value="Genomic_DNA"/>
</dbReference>
<evidence type="ECO:0000256" key="6">
    <source>
        <dbReference type="ARBA" id="ARBA00022989"/>
    </source>
</evidence>
<organism evidence="10 11">
    <name type="scientific">Abyssobacteria bacterium (strain SURF_5)</name>
    <dbReference type="NCBI Taxonomy" id="2093360"/>
    <lineage>
        <taxon>Bacteria</taxon>
        <taxon>Pseudomonadati</taxon>
        <taxon>Candidatus Hydrogenedentota</taxon>
        <taxon>Candidatus Abyssobacteria</taxon>
    </lineage>
</organism>
<dbReference type="Pfam" id="PF13231">
    <property type="entry name" value="PMT_2"/>
    <property type="match status" value="1"/>
</dbReference>
<feature type="transmembrane region" description="Helical" evidence="8">
    <location>
        <begin position="445"/>
        <end position="462"/>
    </location>
</feature>
<evidence type="ECO:0000256" key="2">
    <source>
        <dbReference type="ARBA" id="ARBA00022475"/>
    </source>
</evidence>
<feature type="transmembrane region" description="Helical" evidence="8">
    <location>
        <begin position="387"/>
        <end position="410"/>
    </location>
</feature>
<reference evidence="10 11" key="1">
    <citation type="journal article" date="2017" name="ISME J.">
        <title>Energy and carbon metabolisms in a deep terrestrial subsurface fluid microbial community.</title>
        <authorList>
            <person name="Momper L."/>
            <person name="Jungbluth S.P."/>
            <person name="Lee M.D."/>
            <person name="Amend J.P."/>
        </authorList>
    </citation>
    <scope>NUCLEOTIDE SEQUENCE [LARGE SCALE GENOMIC DNA]</scope>
    <source>
        <strain evidence="10">SURF_5</strain>
    </source>
</reference>
<dbReference type="InterPro" id="IPR050297">
    <property type="entry name" value="LipidA_mod_glycosyltrf_83"/>
</dbReference>
<evidence type="ECO:0000256" key="1">
    <source>
        <dbReference type="ARBA" id="ARBA00004651"/>
    </source>
</evidence>
<gene>
    <name evidence="10" type="ORF">C4520_17415</name>
</gene>
<dbReference type="AlphaFoldDB" id="A0A3A4NFH0"/>
<proteinExistence type="predicted"/>
<evidence type="ECO:0000256" key="4">
    <source>
        <dbReference type="ARBA" id="ARBA00022679"/>
    </source>
</evidence>
<keyword evidence="3" id="KW-0328">Glycosyltransferase</keyword>
<evidence type="ECO:0000256" key="3">
    <source>
        <dbReference type="ARBA" id="ARBA00022676"/>
    </source>
</evidence>
<comment type="caution">
    <text evidence="10">The sequence shown here is derived from an EMBL/GenBank/DDBJ whole genome shotgun (WGS) entry which is preliminary data.</text>
</comment>
<protein>
    <recommendedName>
        <fullName evidence="9">Glycosyltransferase RgtA/B/C/D-like domain-containing protein</fullName>
    </recommendedName>
</protein>
<feature type="transmembrane region" description="Helical" evidence="8">
    <location>
        <begin position="183"/>
        <end position="200"/>
    </location>
</feature>
<name>A0A3A4NFH0_ABYX5</name>
<evidence type="ECO:0000256" key="8">
    <source>
        <dbReference type="SAM" id="Phobius"/>
    </source>
</evidence>
<feature type="transmembrane region" description="Helical" evidence="8">
    <location>
        <begin position="151"/>
        <end position="171"/>
    </location>
</feature>
<dbReference type="GO" id="GO:0016763">
    <property type="term" value="F:pentosyltransferase activity"/>
    <property type="evidence" value="ECO:0007669"/>
    <property type="project" value="TreeGrafter"/>
</dbReference>
<evidence type="ECO:0000313" key="11">
    <source>
        <dbReference type="Proteomes" id="UP000265882"/>
    </source>
</evidence>